<evidence type="ECO:0000313" key="1">
    <source>
        <dbReference type="EMBL" id="SOQ34829.1"/>
    </source>
</evidence>
<name>A0A2H1V1Y7_SPOFR</name>
<proteinExistence type="predicted"/>
<gene>
    <name evidence="1" type="ORF">SFRICE_030191</name>
</gene>
<accession>A0A2H1V1Y7</accession>
<protein>
    <submittedName>
        <fullName evidence="1">SFRICE_030191</fullName>
    </submittedName>
</protein>
<organism evidence="1">
    <name type="scientific">Spodoptera frugiperda</name>
    <name type="common">Fall armyworm</name>
    <dbReference type="NCBI Taxonomy" id="7108"/>
    <lineage>
        <taxon>Eukaryota</taxon>
        <taxon>Metazoa</taxon>
        <taxon>Ecdysozoa</taxon>
        <taxon>Arthropoda</taxon>
        <taxon>Hexapoda</taxon>
        <taxon>Insecta</taxon>
        <taxon>Pterygota</taxon>
        <taxon>Neoptera</taxon>
        <taxon>Endopterygota</taxon>
        <taxon>Lepidoptera</taxon>
        <taxon>Glossata</taxon>
        <taxon>Ditrysia</taxon>
        <taxon>Noctuoidea</taxon>
        <taxon>Noctuidae</taxon>
        <taxon>Amphipyrinae</taxon>
        <taxon>Spodoptera</taxon>
    </lineage>
</organism>
<dbReference type="EMBL" id="ODYU01000313">
    <property type="protein sequence ID" value="SOQ34829.1"/>
    <property type="molecule type" value="Genomic_DNA"/>
</dbReference>
<sequence length="211" mass="24457">MSKLMTEVDLNYDKAHKNETQKTHKAIKTTLDSTNERFSQTQRSFTSKNTPRKLLYFNPIKFTKSQAETILGFSFVSWVRMQTYKFTYTSHPDSKQQFADHTKSCSVPLTPANHAVGWCCALLFLAVRLVRWLDNWLPRNVSWVRFPHEATLCVIHKLLFRVRVKTHIKTRAPARLRQAVVLWLTLAPSVLTAHRPQAASARCDDVWTDAR</sequence>
<reference evidence="1" key="1">
    <citation type="submission" date="2016-07" db="EMBL/GenBank/DDBJ databases">
        <authorList>
            <person name="Bretaudeau A."/>
        </authorList>
    </citation>
    <scope>NUCLEOTIDE SEQUENCE</scope>
    <source>
        <strain evidence="1">Rice</strain>
        <tissue evidence="1">Whole body</tissue>
    </source>
</reference>
<dbReference type="AlphaFoldDB" id="A0A2H1V1Y7"/>